<dbReference type="OrthoDB" id="9780310at2"/>
<dbReference type="AlphaFoldDB" id="B1ZRZ4"/>
<keyword evidence="2" id="KW-1185">Reference proteome</keyword>
<organism evidence="1 2">
    <name type="scientific">Opitutus terrae (strain DSM 11246 / JCM 15787 / PB90-1)</name>
    <dbReference type="NCBI Taxonomy" id="452637"/>
    <lineage>
        <taxon>Bacteria</taxon>
        <taxon>Pseudomonadati</taxon>
        <taxon>Verrucomicrobiota</taxon>
        <taxon>Opitutia</taxon>
        <taxon>Opitutales</taxon>
        <taxon>Opitutaceae</taxon>
        <taxon>Opitutus</taxon>
    </lineage>
</organism>
<evidence type="ECO:0000313" key="2">
    <source>
        <dbReference type="Proteomes" id="UP000007013"/>
    </source>
</evidence>
<accession>B1ZRZ4</accession>
<dbReference type="EMBL" id="CP001032">
    <property type="protein sequence ID" value="ACB74670.1"/>
    <property type="molecule type" value="Genomic_DNA"/>
</dbReference>
<evidence type="ECO:0008006" key="3">
    <source>
        <dbReference type="Google" id="ProtNLM"/>
    </source>
</evidence>
<dbReference type="PANTHER" id="PTHR30348:SF4">
    <property type="entry name" value="DUF72 DOMAIN-CONTAINING PROTEIN"/>
    <property type="match status" value="1"/>
</dbReference>
<proteinExistence type="predicted"/>
<dbReference type="RefSeq" id="WP_012374208.1">
    <property type="nucleotide sequence ID" value="NC_010571.1"/>
</dbReference>
<dbReference type="InterPro" id="IPR002763">
    <property type="entry name" value="DUF72"/>
</dbReference>
<sequence length="287" mass="31842">MAIRIGCGSWGDKDYVGLLFPKSVPEKLRLSHYTKWFERLELNVTYHSIQSRERIAGWVEQTPAGFLFDVKLERRFSENPSLAAAGDLPQVFLNSIEPIVAARKLGAFLLTLSPSFGPPRHSLAELDLVAEKFQRLAPVAVELRDRAWVEGDALASTLAYFRSRKFVWVALDLPRLRAAPVLPPIDEVTLPELAYLRLHGRNPDYLKASGGAKARHNYDYPLAELEEIAARIRALAAKAQHVHVSVNNHYAAFAPKAALALRRLLGQPVPPALAESDEEAGGQLSLL</sequence>
<dbReference type="Pfam" id="PF01904">
    <property type="entry name" value="DUF72"/>
    <property type="match status" value="1"/>
</dbReference>
<name>B1ZRZ4_OPITP</name>
<gene>
    <name evidence="1" type="ordered locus">Oter_1385</name>
</gene>
<dbReference type="InterPro" id="IPR036520">
    <property type="entry name" value="UPF0759_sf"/>
</dbReference>
<dbReference type="Proteomes" id="UP000007013">
    <property type="component" value="Chromosome"/>
</dbReference>
<dbReference type="Gene3D" id="3.20.20.410">
    <property type="entry name" value="Protein of unknown function UPF0759"/>
    <property type="match status" value="1"/>
</dbReference>
<evidence type="ECO:0000313" key="1">
    <source>
        <dbReference type="EMBL" id="ACB74670.1"/>
    </source>
</evidence>
<protein>
    <recommendedName>
        <fullName evidence="3">DUF72 domain-containing protein</fullName>
    </recommendedName>
</protein>
<dbReference type="STRING" id="452637.Oter_1385"/>
<dbReference type="KEGG" id="ote:Oter_1385"/>
<dbReference type="SUPFAM" id="SSF117396">
    <property type="entry name" value="TM1631-like"/>
    <property type="match status" value="1"/>
</dbReference>
<dbReference type="HOGENOM" id="CLU_046519_0_1_0"/>
<dbReference type="PANTHER" id="PTHR30348">
    <property type="entry name" value="UNCHARACTERIZED PROTEIN YECE"/>
    <property type="match status" value="1"/>
</dbReference>
<reference evidence="1 2" key="1">
    <citation type="journal article" date="2011" name="J. Bacteriol.">
        <title>Genome sequence of the verrucomicrobium Opitutus terrae PB90-1, an abundant inhabitant of rice paddy soil ecosystems.</title>
        <authorList>
            <person name="van Passel M.W."/>
            <person name="Kant R."/>
            <person name="Palva A."/>
            <person name="Copeland A."/>
            <person name="Lucas S."/>
            <person name="Lapidus A."/>
            <person name="Glavina del Rio T."/>
            <person name="Pitluck S."/>
            <person name="Goltsman E."/>
            <person name="Clum A."/>
            <person name="Sun H."/>
            <person name="Schmutz J."/>
            <person name="Larimer F.W."/>
            <person name="Land M.L."/>
            <person name="Hauser L."/>
            <person name="Kyrpides N."/>
            <person name="Mikhailova N."/>
            <person name="Richardson P.P."/>
            <person name="Janssen P.H."/>
            <person name="de Vos W.M."/>
            <person name="Smidt H."/>
        </authorList>
    </citation>
    <scope>NUCLEOTIDE SEQUENCE [LARGE SCALE GENOMIC DNA]</scope>
    <source>
        <strain evidence="2">DSM 11246 / JCM 15787 / PB90-1</strain>
    </source>
</reference>
<dbReference type="eggNOG" id="COG1801">
    <property type="taxonomic scope" value="Bacteria"/>
</dbReference>